<sequence length="394" mass="43169">MSNNHALVFGASGISGISLLRHLLRHPSFACVTGLTARPLTLSAKEQEVFEIDVASPKLQLVSGMDLSKPTEQVKQFLQANVKDINTVTHVFCVAYREVASDIAEQVRVNIAFVRHAIEALDELCSGTLKLVVLQTGGKYYGVEYQDEVTLQAPLKEETPRQPEPRASKIFYYGQVDVLEELSQGRNWTWVEVRPDAVIGTVPRGNFMNIAAGLAIYLSVKAALQPGSTVPFPATDVSYQTTHTDTDHDIMARFEIDLALKVTSNPQLSKKAYNIANGDVVSWATKWPGICAYFGLQGASPSTSGQTEDIVKYVADNKAKYLAKVSNKAPNAQTTLDIADSALFFTSMVCGFGKQNREYDLTNAQKLVGFTETVDTVKSYTVQFDRMKALGLIA</sequence>
<dbReference type="Proteomes" id="UP000076761">
    <property type="component" value="Unassembled WGS sequence"/>
</dbReference>
<gene>
    <name evidence="2" type="ORF">NEOLEDRAFT_1151641</name>
</gene>
<dbReference type="InterPro" id="IPR036291">
    <property type="entry name" value="NAD(P)-bd_dom_sf"/>
</dbReference>
<keyword evidence="3" id="KW-1185">Reference proteome</keyword>
<evidence type="ECO:0000313" key="2">
    <source>
        <dbReference type="EMBL" id="KZT20003.1"/>
    </source>
</evidence>
<dbReference type="AlphaFoldDB" id="A0A165NRJ6"/>
<dbReference type="Pfam" id="PF22917">
    <property type="entry name" value="PRISE"/>
    <property type="match status" value="1"/>
</dbReference>
<dbReference type="PANTHER" id="PTHR32487:SF8">
    <property type="entry name" value="NAD-DEPENDENT EPIMERASE_DEHYDRATASE DOMAIN-CONTAINING PROTEIN"/>
    <property type="match status" value="1"/>
</dbReference>
<dbReference type="STRING" id="1314782.A0A165NRJ6"/>
<dbReference type="EMBL" id="KV425628">
    <property type="protein sequence ID" value="KZT20003.1"/>
    <property type="molecule type" value="Genomic_DNA"/>
</dbReference>
<reference evidence="2 3" key="1">
    <citation type="journal article" date="2016" name="Mol. Biol. Evol.">
        <title>Comparative Genomics of Early-Diverging Mushroom-Forming Fungi Provides Insights into the Origins of Lignocellulose Decay Capabilities.</title>
        <authorList>
            <person name="Nagy L.G."/>
            <person name="Riley R."/>
            <person name="Tritt A."/>
            <person name="Adam C."/>
            <person name="Daum C."/>
            <person name="Floudas D."/>
            <person name="Sun H."/>
            <person name="Yadav J.S."/>
            <person name="Pangilinan J."/>
            <person name="Larsson K.H."/>
            <person name="Matsuura K."/>
            <person name="Barry K."/>
            <person name="Labutti K."/>
            <person name="Kuo R."/>
            <person name="Ohm R.A."/>
            <person name="Bhattacharya S.S."/>
            <person name="Shirouzu T."/>
            <person name="Yoshinaga Y."/>
            <person name="Martin F.M."/>
            <person name="Grigoriev I.V."/>
            <person name="Hibbett D.S."/>
        </authorList>
    </citation>
    <scope>NUCLEOTIDE SEQUENCE [LARGE SCALE GENOMIC DNA]</scope>
    <source>
        <strain evidence="2 3">HHB14362 ss-1</strain>
    </source>
</reference>
<dbReference type="SUPFAM" id="SSF51735">
    <property type="entry name" value="NAD(P)-binding Rossmann-fold domains"/>
    <property type="match status" value="1"/>
</dbReference>
<dbReference type="InterPro" id="IPR055222">
    <property type="entry name" value="PRISE-like_Rossmann-fold"/>
</dbReference>
<dbReference type="Gene3D" id="3.40.50.720">
    <property type="entry name" value="NAD(P)-binding Rossmann-like Domain"/>
    <property type="match status" value="1"/>
</dbReference>
<evidence type="ECO:0000259" key="1">
    <source>
        <dbReference type="Pfam" id="PF22917"/>
    </source>
</evidence>
<organism evidence="2 3">
    <name type="scientific">Neolentinus lepideus HHB14362 ss-1</name>
    <dbReference type="NCBI Taxonomy" id="1314782"/>
    <lineage>
        <taxon>Eukaryota</taxon>
        <taxon>Fungi</taxon>
        <taxon>Dikarya</taxon>
        <taxon>Basidiomycota</taxon>
        <taxon>Agaricomycotina</taxon>
        <taxon>Agaricomycetes</taxon>
        <taxon>Gloeophyllales</taxon>
        <taxon>Gloeophyllaceae</taxon>
        <taxon>Neolentinus</taxon>
    </lineage>
</organism>
<dbReference type="InParanoid" id="A0A165NRJ6"/>
<evidence type="ECO:0000313" key="3">
    <source>
        <dbReference type="Proteomes" id="UP000076761"/>
    </source>
</evidence>
<dbReference type="FunCoup" id="A0A165NRJ6">
    <property type="interactions" value="22"/>
</dbReference>
<name>A0A165NRJ6_9AGAM</name>
<dbReference type="OrthoDB" id="1731983at2759"/>
<protein>
    <recommendedName>
        <fullName evidence="1">PRISE-like Rossmann-fold domain-containing protein</fullName>
    </recommendedName>
</protein>
<accession>A0A165NRJ6</accession>
<dbReference type="PANTHER" id="PTHR32487">
    <property type="entry name" value="3-OXO-DELTA(4,5)-STEROID 5-BETA-REDUCTASE"/>
    <property type="match status" value="1"/>
</dbReference>
<feature type="domain" description="PRISE-like Rossmann-fold" evidence="1">
    <location>
        <begin position="6"/>
        <end position="392"/>
    </location>
</feature>
<proteinExistence type="predicted"/>
<dbReference type="CDD" id="cd08948">
    <property type="entry name" value="5beta-POR_like_SDR_a"/>
    <property type="match status" value="1"/>
</dbReference>